<dbReference type="KEGG" id="ami:Amir_5608"/>
<feature type="region of interest" description="Disordered" evidence="1">
    <location>
        <begin position="123"/>
        <end position="151"/>
    </location>
</feature>
<keyword evidence="3" id="KW-1185">Reference proteome</keyword>
<gene>
    <name evidence="2" type="ordered locus">Amir_5608</name>
</gene>
<proteinExistence type="predicted"/>
<protein>
    <submittedName>
        <fullName evidence="2">Uncharacterized protein</fullName>
    </submittedName>
</protein>
<name>C6WC36_ACTMD</name>
<dbReference type="STRING" id="446462.Amir_5608"/>
<dbReference type="AlphaFoldDB" id="C6WC36"/>
<dbReference type="Proteomes" id="UP000002213">
    <property type="component" value="Chromosome"/>
</dbReference>
<organism evidence="2 3">
    <name type="scientific">Actinosynnema mirum (strain ATCC 29888 / DSM 43827 / JCM 3225 / NBRC 14064 / NCIMB 13271 / NRRL B-12336 / IMRU 3971 / 101)</name>
    <dbReference type="NCBI Taxonomy" id="446462"/>
    <lineage>
        <taxon>Bacteria</taxon>
        <taxon>Bacillati</taxon>
        <taxon>Actinomycetota</taxon>
        <taxon>Actinomycetes</taxon>
        <taxon>Pseudonocardiales</taxon>
        <taxon>Pseudonocardiaceae</taxon>
        <taxon>Actinosynnema</taxon>
    </lineage>
</organism>
<reference evidence="2 3" key="1">
    <citation type="journal article" date="2009" name="Stand. Genomic Sci.">
        <title>Complete genome sequence of Actinosynnema mirum type strain (101).</title>
        <authorList>
            <person name="Land M."/>
            <person name="Lapidus A."/>
            <person name="Mayilraj S."/>
            <person name="Chen F."/>
            <person name="Copeland A."/>
            <person name="Del Rio T.G."/>
            <person name="Nolan M."/>
            <person name="Lucas S."/>
            <person name="Tice H."/>
            <person name="Cheng J.F."/>
            <person name="Chertkov O."/>
            <person name="Bruce D."/>
            <person name="Goodwin L."/>
            <person name="Pitluck S."/>
            <person name="Rohde M."/>
            <person name="Goker M."/>
            <person name="Pati A."/>
            <person name="Ivanova N."/>
            <person name="Mavromatis K."/>
            <person name="Chen A."/>
            <person name="Palaniappan K."/>
            <person name="Hauser L."/>
            <person name="Chang Y.J."/>
            <person name="Jeffries C.C."/>
            <person name="Brettin T."/>
            <person name="Detter J.C."/>
            <person name="Han C."/>
            <person name="Chain P."/>
            <person name="Tindall B.J."/>
            <person name="Bristow J."/>
            <person name="Eisen J.A."/>
            <person name="Markowitz V."/>
            <person name="Hugenholtz P."/>
            <person name="Kyrpides N.C."/>
            <person name="Klenk H.P."/>
        </authorList>
    </citation>
    <scope>NUCLEOTIDE SEQUENCE [LARGE SCALE GENOMIC DNA]</scope>
    <source>
        <strain evidence="3">ATCC 29888 / DSM 43827 / JCM 3225 / NBRC 14064 / NCIMB 13271 / NRRL B-12336 / IMRU 3971 / 101</strain>
    </source>
</reference>
<sequence>MRLRVDLLSDLADILGLHGCHHCGNSLEGSVSNSFCGESCQRAWAARRNAFGAALGKINAERVRAVGLGQILAGEVFIAPAGTSLDVVGWEPFGTITTPPVESSDWFPALAADAVRANALEARRTRNTGPAGSARQRRAPRAISPRRHRHG</sequence>
<dbReference type="EMBL" id="CP001630">
    <property type="protein sequence ID" value="ACU39424.1"/>
    <property type="molecule type" value="Genomic_DNA"/>
</dbReference>
<feature type="compositionally biased region" description="Basic residues" evidence="1">
    <location>
        <begin position="135"/>
        <end position="151"/>
    </location>
</feature>
<accession>C6WC36</accession>
<evidence type="ECO:0000313" key="3">
    <source>
        <dbReference type="Proteomes" id="UP000002213"/>
    </source>
</evidence>
<evidence type="ECO:0000256" key="1">
    <source>
        <dbReference type="SAM" id="MobiDB-lite"/>
    </source>
</evidence>
<evidence type="ECO:0000313" key="2">
    <source>
        <dbReference type="EMBL" id="ACU39424.1"/>
    </source>
</evidence>
<dbReference type="HOGENOM" id="CLU_1727451_0_0_11"/>